<organism evidence="2 3">
    <name type="scientific">Pedobacter helvus</name>
    <dbReference type="NCBI Taxonomy" id="2563444"/>
    <lineage>
        <taxon>Bacteria</taxon>
        <taxon>Pseudomonadati</taxon>
        <taxon>Bacteroidota</taxon>
        <taxon>Sphingobacteriia</taxon>
        <taxon>Sphingobacteriales</taxon>
        <taxon>Sphingobacteriaceae</taxon>
        <taxon>Pedobacter</taxon>
    </lineage>
</organism>
<dbReference type="SUPFAM" id="SSF88723">
    <property type="entry name" value="PIN domain-like"/>
    <property type="match status" value="1"/>
</dbReference>
<proteinExistence type="predicted"/>
<dbReference type="InterPro" id="IPR002716">
    <property type="entry name" value="PIN_dom"/>
</dbReference>
<protein>
    <submittedName>
        <fullName evidence="2">PIN domain-containing protein</fullName>
    </submittedName>
</protein>
<dbReference type="InterPro" id="IPR029060">
    <property type="entry name" value="PIN-like_dom_sf"/>
</dbReference>
<dbReference type="Proteomes" id="UP001517367">
    <property type="component" value="Unassembled WGS sequence"/>
</dbReference>
<comment type="caution">
    <text evidence="2">The sequence shown here is derived from an EMBL/GenBank/DDBJ whole genome shotgun (WGS) entry which is preliminary data.</text>
</comment>
<evidence type="ECO:0000313" key="3">
    <source>
        <dbReference type="Proteomes" id="UP001517367"/>
    </source>
</evidence>
<feature type="domain" description="PIN" evidence="1">
    <location>
        <begin position="6"/>
        <end position="49"/>
    </location>
</feature>
<evidence type="ECO:0000313" key="2">
    <source>
        <dbReference type="EMBL" id="MFN0293603.1"/>
    </source>
</evidence>
<accession>A0ABW9JMK5</accession>
<dbReference type="Gene3D" id="3.40.50.1010">
    <property type="entry name" value="5'-nuclease"/>
    <property type="match status" value="1"/>
</dbReference>
<dbReference type="Pfam" id="PF01850">
    <property type="entry name" value="PIN"/>
    <property type="match status" value="1"/>
</dbReference>
<dbReference type="RefSeq" id="WP_138729262.1">
    <property type="nucleotide sequence ID" value="NZ_SRMP02000050.1"/>
</dbReference>
<evidence type="ECO:0000259" key="1">
    <source>
        <dbReference type="Pfam" id="PF01850"/>
    </source>
</evidence>
<gene>
    <name evidence="2" type="ORF">E5L68_019645</name>
</gene>
<keyword evidence="3" id="KW-1185">Reference proteome</keyword>
<reference evidence="2 3" key="1">
    <citation type="submission" date="2024-12" db="EMBL/GenBank/DDBJ databases">
        <authorList>
            <person name="Hu S."/>
        </authorList>
    </citation>
    <scope>NUCLEOTIDE SEQUENCE [LARGE SCALE GENOMIC DNA]</scope>
    <source>
        <strain evidence="2 3">P-25</strain>
    </source>
</reference>
<dbReference type="EMBL" id="SRMP02000050">
    <property type="protein sequence ID" value="MFN0293603.1"/>
    <property type="molecule type" value="Genomic_DNA"/>
</dbReference>
<sequence>MTGNKIALDTNIISALLKGERIIAEKIGAAEEVYISINVLGELYYGAEYSTNVEANP</sequence>
<name>A0ABW9JMK5_9SPHI</name>